<name>F0WV33_9STRA</name>
<protein>
    <submittedName>
        <fullName evidence="1">CHXC14</fullName>
    </submittedName>
</protein>
<organism evidence="1">
    <name type="scientific">Albugo laibachii Nc14</name>
    <dbReference type="NCBI Taxonomy" id="890382"/>
    <lineage>
        <taxon>Eukaryota</taxon>
        <taxon>Sar</taxon>
        <taxon>Stramenopiles</taxon>
        <taxon>Oomycota</taxon>
        <taxon>Peronosporomycetes</taxon>
        <taxon>Albuginales</taxon>
        <taxon>Albuginaceae</taxon>
        <taxon>Albugo</taxon>
    </lineage>
</organism>
<dbReference type="AlphaFoldDB" id="F0WV33"/>
<evidence type="ECO:0000313" key="1">
    <source>
        <dbReference type="EMBL" id="CCA25270.1"/>
    </source>
</evidence>
<reference evidence="1" key="2">
    <citation type="submission" date="2011-02" db="EMBL/GenBank/DDBJ databases">
        <authorList>
            <person name="MacLean D."/>
        </authorList>
    </citation>
    <scope>NUCLEOTIDE SEQUENCE</scope>
</reference>
<accession>F0WV33</accession>
<gene>
    <name evidence="1" type="primary">AlNc14C286G10177</name>
    <name evidence="1" type="ORF">ALNC14_114140</name>
</gene>
<reference evidence="1" key="1">
    <citation type="journal article" date="2011" name="PLoS Biol.">
        <title>Gene gain and loss during evolution of obligate parasitism in the white rust pathogen of Arabidopsis thaliana.</title>
        <authorList>
            <person name="Kemen E."/>
            <person name="Gardiner A."/>
            <person name="Schultz-Larsen T."/>
            <person name="Kemen A.C."/>
            <person name="Balmuth A.L."/>
            <person name="Robert-Seilaniantz A."/>
            <person name="Bailey K."/>
            <person name="Holub E."/>
            <person name="Studholme D.J."/>
            <person name="Maclean D."/>
            <person name="Jones J.D."/>
        </authorList>
    </citation>
    <scope>NUCLEOTIDE SEQUENCE</scope>
</reference>
<dbReference type="HOGENOM" id="CLU_1622008_0_0_1"/>
<dbReference type="EMBL" id="FR824331">
    <property type="protein sequence ID" value="CCA25270.1"/>
    <property type="molecule type" value="Genomic_DNA"/>
</dbReference>
<proteinExistence type="predicted"/>
<sequence length="170" mass="19646">MLTFSMMVWRSRKLAFTAILVGRRDVAYVNQPTKLSGIFPFSSYEDTNHPACHECLARALGDRQICSLESNEKNHLFQYFLPLNQNDILRRQYLVLLEMSNGSKQNIFMYLTNLRDAWLILVTSKRLYVENVCLCIAHGLESECNGVTRRVCIRRLPNVVTRQLVYPAVA</sequence>